<dbReference type="EMBL" id="CADCWM010000100">
    <property type="protein sequence ID" value="CAA9544694.1"/>
    <property type="molecule type" value="Genomic_DNA"/>
</dbReference>
<feature type="compositionally biased region" description="Basic and acidic residues" evidence="1">
    <location>
        <begin position="16"/>
        <end position="25"/>
    </location>
</feature>
<evidence type="ECO:0000313" key="2">
    <source>
        <dbReference type="EMBL" id="CAA9544694.1"/>
    </source>
</evidence>
<feature type="region of interest" description="Disordered" evidence="1">
    <location>
        <begin position="1"/>
        <end position="58"/>
    </location>
</feature>
<proteinExistence type="predicted"/>
<feature type="non-terminal residue" evidence="2">
    <location>
        <position position="58"/>
    </location>
</feature>
<evidence type="ECO:0000256" key="1">
    <source>
        <dbReference type="SAM" id="MobiDB-lite"/>
    </source>
</evidence>
<sequence length="58" mass="6195">GRGARSPHPGAPGEVAPDRGRHPGESPRAARARASRPDQVRRVGAERRDHRRAAGGRV</sequence>
<feature type="non-terminal residue" evidence="2">
    <location>
        <position position="1"/>
    </location>
</feature>
<organism evidence="2">
    <name type="scientific">uncultured Thermomicrobiales bacterium</name>
    <dbReference type="NCBI Taxonomy" id="1645740"/>
    <lineage>
        <taxon>Bacteria</taxon>
        <taxon>Pseudomonadati</taxon>
        <taxon>Thermomicrobiota</taxon>
        <taxon>Thermomicrobia</taxon>
        <taxon>Thermomicrobiales</taxon>
        <taxon>environmental samples</taxon>
    </lineage>
</organism>
<dbReference type="AlphaFoldDB" id="A0A6J4UA04"/>
<gene>
    <name evidence="2" type="ORF">AVDCRST_MAG88-305</name>
</gene>
<feature type="compositionally biased region" description="Basic and acidic residues" evidence="1">
    <location>
        <begin position="35"/>
        <end position="48"/>
    </location>
</feature>
<accession>A0A6J4UA04</accession>
<feature type="compositionally biased region" description="Basic residues" evidence="1">
    <location>
        <begin position="49"/>
        <end position="58"/>
    </location>
</feature>
<reference evidence="2" key="1">
    <citation type="submission" date="2020-02" db="EMBL/GenBank/DDBJ databases">
        <authorList>
            <person name="Meier V. D."/>
        </authorList>
    </citation>
    <scope>NUCLEOTIDE SEQUENCE</scope>
    <source>
        <strain evidence="2">AVDCRST_MAG88</strain>
    </source>
</reference>
<protein>
    <submittedName>
        <fullName evidence="2">FIG028593: membrane protein</fullName>
    </submittedName>
</protein>
<name>A0A6J4UA04_9BACT</name>